<reference evidence="8 9" key="2">
    <citation type="submission" date="2016-05" db="EMBL/GenBank/DDBJ databases">
        <title>Draft genome sequences of four strains of Ehrlichia ruminantium, a tick-borne pathogen of ruminants, isolated from Zimbabwe, The Gambia and Ghana.</title>
        <authorList>
            <person name="Nakao R."/>
            <person name="Jongejan F."/>
            <person name="Sugimoto C."/>
        </authorList>
    </citation>
    <scope>NUCLEOTIDE SEQUENCE [LARGE SCALE GENOMIC DNA]</scope>
    <source>
        <strain evidence="8">Kerr Seringe</strain>
        <strain evidence="9">Pokoase 417</strain>
    </source>
</reference>
<dbReference type="Pfam" id="PF03618">
    <property type="entry name" value="Kinase-PPPase"/>
    <property type="match status" value="1"/>
</dbReference>
<evidence type="ECO:0000256" key="1">
    <source>
        <dbReference type="ARBA" id="ARBA00022527"/>
    </source>
</evidence>
<dbReference type="GO" id="GO:0043531">
    <property type="term" value="F:ADP binding"/>
    <property type="evidence" value="ECO:0007669"/>
    <property type="project" value="UniProtKB-UniRule"/>
</dbReference>
<name>A0A170TZH5_EHRRU</name>
<keyword evidence="1 5" id="KW-0723">Serine/threonine-protein kinase</keyword>
<protein>
    <recommendedName>
        <fullName evidence="5">Putative pyruvate, phosphate dikinase regulatory protein</fullName>
        <shortName evidence="5">PPDK regulatory protein</shortName>
        <ecNumber evidence="5">2.7.11.32</ecNumber>
        <ecNumber evidence="5">2.7.4.27</ecNumber>
    </recommendedName>
</protein>
<dbReference type="AlphaFoldDB" id="A0A170TZH5"/>
<evidence type="ECO:0000313" key="6">
    <source>
        <dbReference type="EMBL" id="GAT77035.1"/>
    </source>
</evidence>
<proteinExistence type="inferred from homology"/>
<dbReference type="EMBL" id="BDDL01000028">
    <property type="protein sequence ID" value="GAT77035.1"/>
    <property type="molecule type" value="Genomic_DNA"/>
</dbReference>
<dbReference type="STRING" id="779.GCA_002019755_00232"/>
<keyword evidence="2 5" id="KW-0808">Transferase</keyword>
<evidence type="ECO:0000313" key="9">
    <source>
        <dbReference type="Proteomes" id="UP000092731"/>
    </source>
</evidence>
<dbReference type="PANTHER" id="PTHR31756">
    <property type="entry name" value="PYRUVATE, PHOSPHATE DIKINASE REGULATORY PROTEIN 1, CHLOROPLASTIC"/>
    <property type="match status" value="1"/>
</dbReference>
<dbReference type="NCBIfam" id="NF003742">
    <property type="entry name" value="PRK05339.1"/>
    <property type="match status" value="1"/>
</dbReference>
<accession>A0A170TZH5</accession>
<dbReference type="PANTHER" id="PTHR31756:SF3">
    <property type="entry name" value="PYRUVATE, PHOSPHATE DIKINASE REGULATORY PROTEIN 1, CHLOROPLASTIC"/>
    <property type="match status" value="1"/>
</dbReference>
<dbReference type="HAMAP" id="MF_00921">
    <property type="entry name" value="PDRP"/>
    <property type="match status" value="1"/>
</dbReference>
<evidence type="ECO:0000313" key="7">
    <source>
        <dbReference type="EMBL" id="GAT78080.1"/>
    </source>
</evidence>
<dbReference type="GO" id="GO:0004674">
    <property type="term" value="F:protein serine/threonine kinase activity"/>
    <property type="evidence" value="ECO:0007669"/>
    <property type="project" value="UniProtKB-UniRule"/>
</dbReference>
<keyword evidence="4 5" id="KW-0418">Kinase</keyword>
<evidence type="ECO:0000313" key="8">
    <source>
        <dbReference type="Proteomes" id="UP000092677"/>
    </source>
</evidence>
<evidence type="ECO:0000256" key="2">
    <source>
        <dbReference type="ARBA" id="ARBA00022679"/>
    </source>
</evidence>
<dbReference type="EC" id="2.7.11.32" evidence="5"/>
<dbReference type="EC" id="2.7.4.27" evidence="5"/>
<dbReference type="InterPro" id="IPR026565">
    <property type="entry name" value="PPDK_reg"/>
</dbReference>
<dbReference type="GO" id="GO:0005524">
    <property type="term" value="F:ATP binding"/>
    <property type="evidence" value="ECO:0007669"/>
    <property type="project" value="InterPro"/>
</dbReference>
<dbReference type="GO" id="GO:0016776">
    <property type="term" value="F:phosphotransferase activity, phosphate group as acceptor"/>
    <property type="evidence" value="ECO:0007669"/>
    <property type="project" value="UniProtKB-UniRule"/>
</dbReference>
<dbReference type="InterPro" id="IPR005177">
    <property type="entry name" value="Kinase-pyrophosphorylase"/>
</dbReference>
<gene>
    <name evidence="6" type="ORF">EHRUM2_02440</name>
    <name evidence="7" type="ORF">EHRUM3_02920</name>
</gene>
<dbReference type="Proteomes" id="UP000092677">
    <property type="component" value="Unassembled WGS sequence"/>
</dbReference>
<evidence type="ECO:0000256" key="4">
    <source>
        <dbReference type="ARBA" id="ARBA00022777"/>
    </source>
</evidence>
<feature type="binding site" evidence="5">
    <location>
        <begin position="174"/>
        <end position="181"/>
    </location>
    <ligand>
        <name>ADP</name>
        <dbReference type="ChEBI" id="CHEBI:456216"/>
    </ligand>
</feature>
<dbReference type="Proteomes" id="UP000092731">
    <property type="component" value="Unassembled WGS sequence"/>
</dbReference>
<comment type="catalytic activity">
    <reaction evidence="5">
        <text>N(tele)-phospho-L-histidyl/L-threonyl-[pyruvate, phosphate dikinase] + ADP = N(tele)-phospho-L-histidyl/O-phospho-L-threonyl-[pyruvate, phosphate dikinase] + AMP + H(+)</text>
        <dbReference type="Rhea" id="RHEA:43692"/>
        <dbReference type="Rhea" id="RHEA-COMP:10650"/>
        <dbReference type="Rhea" id="RHEA-COMP:10651"/>
        <dbReference type="ChEBI" id="CHEBI:15378"/>
        <dbReference type="ChEBI" id="CHEBI:30013"/>
        <dbReference type="ChEBI" id="CHEBI:61977"/>
        <dbReference type="ChEBI" id="CHEBI:83586"/>
        <dbReference type="ChEBI" id="CHEBI:456215"/>
        <dbReference type="ChEBI" id="CHEBI:456216"/>
        <dbReference type="EC" id="2.7.11.32"/>
    </reaction>
</comment>
<comment type="function">
    <text evidence="5">Bifunctional serine/threonine kinase and phosphorylase involved in the regulation of the pyruvate, phosphate dikinase (PPDK) by catalyzing its phosphorylation/dephosphorylation.</text>
</comment>
<evidence type="ECO:0000256" key="5">
    <source>
        <dbReference type="HAMAP-Rule" id="MF_00921"/>
    </source>
</evidence>
<comment type="caution">
    <text evidence="6">The sequence shown here is derived from an EMBL/GenBank/DDBJ whole genome shotgun (WGS) entry which is preliminary data.</text>
</comment>
<organism evidence="6 8">
    <name type="scientific">Ehrlichia ruminantium</name>
    <name type="common">heartwater rickettsia</name>
    <name type="synonym">Cowdria ruminantium</name>
    <dbReference type="NCBI Taxonomy" id="779"/>
    <lineage>
        <taxon>Bacteria</taxon>
        <taxon>Pseudomonadati</taxon>
        <taxon>Pseudomonadota</taxon>
        <taxon>Alphaproteobacteria</taxon>
        <taxon>Rickettsiales</taxon>
        <taxon>Anaplasmataceae</taxon>
        <taxon>Ehrlichia</taxon>
    </lineage>
</organism>
<comment type="similarity">
    <text evidence="5">Belongs to the pyruvate, phosphate/water dikinase regulatory protein family. PDRP subfamily.</text>
</comment>
<dbReference type="EMBL" id="BDDM01000093">
    <property type="protein sequence ID" value="GAT78080.1"/>
    <property type="molecule type" value="Genomic_DNA"/>
</dbReference>
<evidence type="ECO:0000256" key="3">
    <source>
        <dbReference type="ARBA" id="ARBA00022741"/>
    </source>
</evidence>
<sequence length="294" mass="34230">MHILEVKQFFADFILYHSYIFMSNPVVLNLHLISDSTCETVAAVARSALEHFKSVEVNEFVWSCINSYEQIDKIMLTIEKDKYNFIMYTMFDDDIRKYLKQKAGIHEIPCIPILSHVIREISCYLNIKKDPYINTSIGLDDEYFTRIDAINYTIAHDDGQNLWDIDQADIIILGVSRTSKSPTSIYLAYRGYRVVNIPLINSIELSVDLSKMKNKLIVGLTIDIDRLIEIRRARLVSMKNQNNYGYVDYEHVFMEIRETKKICAKNGWPIIDVTQKSVEEIAATIIQYFTKMQH</sequence>
<keyword evidence="3 5" id="KW-0547">Nucleotide-binding</keyword>
<reference evidence="6" key="1">
    <citation type="journal article" date="2016" name="Genome Announc.">
        <title>Draft Genome Sequences of Three Strains of Ehrlichia ruminantium, a Tick-Borne Pathogen of Ruminants, Isolated from Zimbabwe, The Gambia, and Ghana.</title>
        <authorList>
            <person name="Nakao R."/>
            <person name="Jongejan F."/>
            <person name="Sugimoto C."/>
        </authorList>
    </citation>
    <scope>NUCLEOTIDE SEQUENCE</scope>
    <source>
        <strain evidence="6">Kerr Seringe</strain>
        <strain evidence="7">Pokoase 417</strain>
    </source>
</reference>
<comment type="catalytic activity">
    <reaction evidence="5">
        <text>N(tele)-phospho-L-histidyl/O-phospho-L-threonyl-[pyruvate, phosphate dikinase] + phosphate + H(+) = N(tele)-phospho-L-histidyl/L-threonyl-[pyruvate, phosphate dikinase] + diphosphate</text>
        <dbReference type="Rhea" id="RHEA:43696"/>
        <dbReference type="Rhea" id="RHEA-COMP:10650"/>
        <dbReference type="Rhea" id="RHEA-COMP:10651"/>
        <dbReference type="ChEBI" id="CHEBI:15378"/>
        <dbReference type="ChEBI" id="CHEBI:30013"/>
        <dbReference type="ChEBI" id="CHEBI:33019"/>
        <dbReference type="ChEBI" id="CHEBI:43474"/>
        <dbReference type="ChEBI" id="CHEBI:61977"/>
        <dbReference type="ChEBI" id="CHEBI:83586"/>
        <dbReference type="EC" id="2.7.4.27"/>
    </reaction>
</comment>
<keyword evidence="6" id="KW-0670">Pyruvate</keyword>